<feature type="region of interest" description="Disordered" evidence="1">
    <location>
        <begin position="493"/>
        <end position="596"/>
    </location>
</feature>
<feature type="compositionally biased region" description="Basic and acidic residues" evidence="1">
    <location>
        <begin position="294"/>
        <end position="305"/>
    </location>
</feature>
<protein>
    <submittedName>
        <fullName evidence="2">Uncharacterized protein</fullName>
    </submittedName>
</protein>
<sequence length="596" mass="64654">MSTASSPKHNRNERHLQRQRGAGARNLTTSFGFVLGLPLDLPAQPVADPSHAIEPPAKRRKVFRENVKESGHVLDHAQGPAAKEESIRQTQSTFGSRSRRRFNTLPEEKDTLPKLQTDDSFAEARPVVRKRGRPKKACVRDDFTVTDKGAVAPGLASAVAETGGASAPLKKRRGRPRKIVSLSPNNEPAVTRTRDEFAKTTHLPVKKRGRPKKLVATAADNTASDQDSASAESGKPTANHFSLVPPDLQEGQAQQLSKSAATERLAVRPRRQAATSAMSKMLEVFIEEELPVDSKRREVTDESTKKRQRRTAPSANTSNRLKRSVSPCTTRENTVCAPTGLKDSERAWPWTVKDNAAPERKPLSAAEVNALTIEARSSEAPEEACGPKQRRRKQVVLAAGKENDQMQPHTLQQPTAILGAALPKRIDDLSSATATRRSTAREIYHVDAESQGTEPMDHSKFAAISSVTDSTRGTAASDQDISKVSRAGIEPGLDVQGAQVSSEQRGLVSTQNDKAMTADASKEKSSLPGAVSSSTASGTLSSSRREANGKWGLPYKHRSNEQDIDRQNVSHQGRTRTSLRRATKCKPAKCSSGGNE</sequence>
<feature type="region of interest" description="Disordered" evidence="1">
    <location>
        <begin position="166"/>
        <end position="242"/>
    </location>
</feature>
<feature type="region of interest" description="Disordered" evidence="1">
    <location>
        <begin position="294"/>
        <end position="340"/>
    </location>
</feature>
<feature type="compositionally biased region" description="Low complexity" evidence="1">
    <location>
        <begin position="529"/>
        <end position="542"/>
    </location>
</feature>
<evidence type="ECO:0000313" key="3">
    <source>
        <dbReference type="Proteomes" id="UP000660729"/>
    </source>
</evidence>
<organism evidence="2 3">
    <name type="scientific">Pseudocercospora fuligena</name>
    <dbReference type="NCBI Taxonomy" id="685502"/>
    <lineage>
        <taxon>Eukaryota</taxon>
        <taxon>Fungi</taxon>
        <taxon>Dikarya</taxon>
        <taxon>Ascomycota</taxon>
        <taxon>Pezizomycotina</taxon>
        <taxon>Dothideomycetes</taxon>
        <taxon>Dothideomycetidae</taxon>
        <taxon>Mycosphaerellales</taxon>
        <taxon>Mycosphaerellaceae</taxon>
        <taxon>Pseudocercospora</taxon>
    </lineage>
</organism>
<feature type="compositionally biased region" description="Polar residues" evidence="1">
    <location>
        <begin position="498"/>
        <end position="514"/>
    </location>
</feature>
<keyword evidence="3" id="KW-1185">Reference proteome</keyword>
<proteinExistence type="predicted"/>
<feature type="compositionally biased region" description="Basic residues" evidence="1">
    <location>
        <begin position="169"/>
        <end position="178"/>
    </location>
</feature>
<evidence type="ECO:0000313" key="2">
    <source>
        <dbReference type="EMBL" id="KAF7193407.1"/>
    </source>
</evidence>
<dbReference type="OrthoDB" id="3917769at2759"/>
<feature type="compositionally biased region" description="Polar residues" evidence="1">
    <location>
        <begin position="219"/>
        <end position="231"/>
    </location>
</feature>
<dbReference type="GO" id="GO:0003677">
    <property type="term" value="F:DNA binding"/>
    <property type="evidence" value="ECO:0007669"/>
    <property type="project" value="InterPro"/>
</dbReference>
<feature type="compositionally biased region" description="Basic and acidic residues" evidence="1">
    <location>
        <begin position="65"/>
        <end position="75"/>
    </location>
</feature>
<feature type="compositionally biased region" description="Basic and acidic residues" evidence="1">
    <location>
        <begin position="558"/>
        <end position="568"/>
    </location>
</feature>
<feature type="compositionally biased region" description="Basic residues" evidence="1">
    <location>
        <begin position="573"/>
        <end position="587"/>
    </location>
</feature>
<comment type="caution">
    <text evidence="2">The sequence shown here is derived from an EMBL/GenBank/DDBJ whole genome shotgun (WGS) entry which is preliminary data.</text>
</comment>
<dbReference type="AlphaFoldDB" id="A0A8H6VK68"/>
<dbReference type="EMBL" id="JABCIY010000087">
    <property type="protein sequence ID" value="KAF7193407.1"/>
    <property type="molecule type" value="Genomic_DNA"/>
</dbReference>
<reference evidence="2" key="1">
    <citation type="submission" date="2020-04" db="EMBL/GenBank/DDBJ databases">
        <title>Draft genome resource of the tomato pathogen Pseudocercospora fuligena.</title>
        <authorList>
            <person name="Zaccaron A."/>
        </authorList>
    </citation>
    <scope>NUCLEOTIDE SEQUENCE</scope>
    <source>
        <strain evidence="2">PF001</strain>
    </source>
</reference>
<feature type="region of interest" description="Disordered" evidence="1">
    <location>
        <begin position="65"/>
        <end position="115"/>
    </location>
</feature>
<name>A0A8H6VK68_9PEZI</name>
<feature type="compositionally biased region" description="Basic residues" evidence="1">
    <location>
        <begin position="204"/>
        <end position="213"/>
    </location>
</feature>
<feature type="region of interest" description="Disordered" evidence="1">
    <location>
        <begin position="1"/>
        <end position="24"/>
    </location>
</feature>
<evidence type="ECO:0000256" key="1">
    <source>
        <dbReference type="SAM" id="MobiDB-lite"/>
    </source>
</evidence>
<dbReference type="Proteomes" id="UP000660729">
    <property type="component" value="Unassembled WGS sequence"/>
</dbReference>
<gene>
    <name evidence="2" type="ORF">HII31_05282</name>
</gene>
<dbReference type="InterPro" id="IPR017956">
    <property type="entry name" value="AT_hook_DNA-bd_motif"/>
</dbReference>
<dbReference type="SMART" id="SM00384">
    <property type="entry name" value="AT_hook"/>
    <property type="match status" value="3"/>
</dbReference>
<accession>A0A8H6VK68</accession>